<feature type="region of interest" description="Disordered" evidence="1">
    <location>
        <begin position="1"/>
        <end position="23"/>
    </location>
</feature>
<dbReference type="OrthoDB" id="10013584at2759"/>
<dbReference type="AlphaFoldDB" id="A0A0L0SUF6"/>
<sequence length="363" mass="41422">MSTTDWTAAGPARRDSLVSAGPSAKAAVQRRPDQLAELDRKFEADAGHVHHFTYPSADCAAEYAKFVWWQTPIYSLLWPLRTAKNVHRTFWSARDPMIADVLRFIFGTTMLMLVRKDPGGNQEYLIDVQHCKVHMVRGPFHQELRLWSTRFKLPAARDPTTGFIDVGAGRMLDFTINGASTSNPHRMLAVLHTYYGSSQHPKMHVVAEAVMHKIETDQIKELYPSLMITRSLHDMLLHSPWSPASMLTESPDWADFTHSGMFLFHDKVPFAHFMWIARKSIIQHAYEFGLNMVHAELLLICSVEHAVDYHCTIKLTEQLRFPVLIEEWNTTSWPDLLSSACARFTFMALTLNPLHVATASIMY</sequence>
<dbReference type="EMBL" id="GG745349">
    <property type="protein sequence ID" value="KNE66010.1"/>
    <property type="molecule type" value="Genomic_DNA"/>
</dbReference>
<accession>A0A0L0SUF6</accession>
<dbReference type="VEuPathDB" id="FungiDB:AMAG_10287"/>
<reference evidence="3" key="2">
    <citation type="submission" date="2009-11" db="EMBL/GenBank/DDBJ databases">
        <title>The Genome Sequence of Allomyces macrogynus strain ATCC 38327.</title>
        <authorList>
            <consortium name="The Broad Institute Genome Sequencing Platform"/>
            <person name="Russ C."/>
            <person name="Cuomo C."/>
            <person name="Shea T."/>
            <person name="Young S.K."/>
            <person name="Zeng Q."/>
            <person name="Koehrsen M."/>
            <person name="Haas B."/>
            <person name="Borodovsky M."/>
            <person name="Guigo R."/>
            <person name="Alvarado L."/>
            <person name="Berlin A."/>
            <person name="Borenstein D."/>
            <person name="Chen Z."/>
            <person name="Engels R."/>
            <person name="Freedman E."/>
            <person name="Gellesch M."/>
            <person name="Goldberg J."/>
            <person name="Griggs A."/>
            <person name="Gujja S."/>
            <person name="Heiman D."/>
            <person name="Hepburn T."/>
            <person name="Howarth C."/>
            <person name="Jen D."/>
            <person name="Larson L."/>
            <person name="Lewis B."/>
            <person name="Mehta T."/>
            <person name="Park D."/>
            <person name="Pearson M."/>
            <person name="Roberts A."/>
            <person name="Saif S."/>
            <person name="Shenoy N."/>
            <person name="Sisk P."/>
            <person name="Stolte C."/>
            <person name="Sykes S."/>
            <person name="Walk T."/>
            <person name="White J."/>
            <person name="Yandava C."/>
            <person name="Burger G."/>
            <person name="Gray M.W."/>
            <person name="Holland P.W.H."/>
            <person name="King N."/>
            <person name="Lang F.B.F."/>
            <person name="Roger A.J."/>
            <person name="Ruiz-Trillo I."/>
            <person name="Lander E."/>
            <person name="Nusbaum C."/>
        </authorList>
    </citation>
    <scope>NUCLEOTIDE SEQUENCE [LARGE SCALE GENOMIC DNA]</scope>
    <source>
        <strain evidence="3">ATCC 38327</strain>
    </source>
</reference>
<protein>
    <submittedName>
        <fullName evidence="2">Uncharacterized protein</fullName>
    </submittedName>
</protein>
<reference evidence="2 3" key="1">
    <citation type="submission" date="2009-11" db="EMBL/GenBank/DDBJ databases">
        <title>Annotation of Allomyces macrogynus ATCC 38327.</title>
        <authorList>
            <consortium name="The Broad Institute Genome Sequencing Platform"/>
            <person name="Russ C."/>
            <person name="Cuomo C."/>
            <person name="Burger G."/>
            <person name="Gray M.W."/>
            <person name="Holland P.W.H."/>
            <person name="King N."/>
            <person name="Lang F.B.F."/>
            <person name="Roger A.J."/>
            <person name="Ruiz-Trillo I."/>
            <person name="Young S.K."/>
            <person name="Zeng Q."/>
            <person name="Gargeya S."/>
            <person name="Fitzgerald M."/>
            <person name="Haas B."/>
            <person name="Abouelleil A."/>
            <person name="Alvarado L."/>
            <person name="Arachchi H.M."/>
            <person name="Berlin A."/>
            <person name="Chapman S.B."/>
            <person name="Gearin G."/>
            <person name="Goldberg J."/>
            <person name="Griggs A."/>
            <person name="Gujja S."/>
            <person name="Hansen M."/>
            <person name="Heiman D."/>
            <person name="Howarth C."/>
            <person name="Larimer J."/>
            <person name="Lui A."/>
            <person name="MacDonald P.J.P."/>
            <person name="McCowen C."/>
            <person name="Montmayeur A."/>
            <person name="Murphy C."/>
            <person name="Neiman D."/>
            <person name="Pearson M."/>
            <person name="Priest M."/>
            <person name="Roberts A."/>
            <person name="Saif S."/>
            <person name="Shea T."/>
            <person name="Sisk P."/>
            <person name="Stolte C."/>
            <person name="Sykes S."/>
            <person name="Wortman J."/>
            <person name="Nusbaum C."/>
            <person name="Birren B."/>
        </authorList>
    </citation>
    <scope>NUCLEOTIDE SEQUENCE [LARGE SCALE GENOMIC DNA]</scope>
    <source>
        <strain evidence="2 3">ATCC 38327</strain>
    </source>
</reference>
<proteinExistence type="predicted"/>
<evidence type="ECO:0000313" key="3">
    <source>
        <dbReference type="Proteomes" id="UP000054350"/>
    </source>
</evidence>
<dbReference type="Proteomes" id="UP000054350">
    <property type="component" value="Unassembled WGS sequence"/>
</dbReference>
<gene>
    <name evidence="2" type="ORF">AMAG_10287</name>
</gene>
<evidence type="ECO:0000256" key="1">
    <source>
        <dbReference type="SAM" id="MobiDB-lite"/>
    </source>
</evidence>
<name>A0A0L0SUF6_ALLM3</name>
<organism evidence="2 3">
    <name type="scientific">Allomyces macrogynus (strain ATCC 38327)</name>
    <name type="common">Allomyces javanicus var. macrogynus</name>
    <dbReference type="NCBI Taxonomy" id="578462"/>
    <lineage>
        <taxon>Eukaryota</taxon>
        <taxon>Fungi</taxon>
        <taxon>Fungi incertae sedis</taxon>
        <taxon>Blastocladiomycota</taxon>
        <taxon>Blastocladiomycetes</taxon>
        <taxon>Blastocladiales</taxon>
        <taxon>Blastocladiaceae</taxon>
        <taxon>Allomyces</taxon>
    </lineage>
</organism>
<evidence type="ECO:0000313" key="2">
    <source>
        <dbReference type="EMBL" id="KNE66010.1"/>
    </source>
</evidence>
<keyword evidence="3" id="KW-1185">Reference proteome</keyword>